<dbReference type="PIRSF" id="PIRSF005572">
    <property type="entry name" value="NifS"/>
    <property type="match status" value="1"/>
</dbReference>
<proteinExistence type="inferred from homology"/>
<comment type="caution">
    <text evidence="8">The sequence shown here is derived from an EMBL/GenBank/DDBJ whole genome shotgun (WGS) entry which is preliminary data.</text>
</comment>
<feature type="domain" description="Aminotransferase class V" evidence="7">
    <location>
        <begin position="31"/>
        <end position="402"/>
    </location>
</feature>
<organism evidence="8 9">
    <name type="scientific">Natrialba hulunbeirensis JCM 10989</name>
    <dbReference type="NCBI Taxonomy" id="1227493"/>
    <lineage>
        <taxon>Archaea</taxon>
        <taxon>Methanobacteriati</taxon>
        <taxon>Methanobacteriota</taxon>
        <taxon>Stenosarchaea group</taxon>
        <taxon>Halobacteria</taxon>
        <taxon>Halobacteriales</taxon>
        <taxon>Natrialbaceae</taxon>
        <taxon>Natrialba</taxon>
    </lineage>
</organism>
<comment type="cofactor">
    <cofactor evidence="1">
        <name>pyridoxal 5'-phosphate</name>
        <dbReference type="ChEBI" id="CHEBI:597326"/>
    </cofactor>
</comment>
<dbReference type="OrthoDB" id="5817at2157"/>
<sequence length="414" mass="45698">MSHQQADAIDVGAIREEFPILQREFDGQQVVYLDNAATTQTPDPVVDAMSDYYRESNANVHRGIHHLSQEASEAYEAAHDRVAEFINADGREEVIFTKNTTEGENLLAYSWGLAELSPEDTVVLTEMEHHASLVTWQQIAKRTGASVEYIRVDETGRLDMDHAAELIDDDTAIVSAVHVSNTLGTVNPVSELTDLAHEHDALSFIDGAQAVPNRPVDVKEIDADFYAFSGHKMAGPTGIGVLYGKRDLLEDLNPYLYGGGMIRKVTFEDSTWGELPWKFEPGTPPIAEAVGLHAAVDWLEDIGMDRIETHEEELAAYAYDRLEAEEDVEIYGPEGGPDRGGLVSFNLEGVHAHDLTSIMNDHTIAVRAGDHCTQPLHDKLGVPASTRASFYVYNTREEIDKLVAALDDARQLFA</sequence>
<name>L9ZZW0_9EURY</name>
<evidence type="ECO:0000256" key="5">
    <source>
        <dbReference type="ARBA" id="ARBA00022898"/>
    </source>
</evidence>
<dbReference type="GO" id="GO:0030170">
    <property type="term" value="F:pyridoxal phosphate binding"/>
    <property type="evidence" value="ECO:0007669"/>
    <property type="project" value="InterPro"/>
</dbReference>
<accession>L9ZZW0</accession>
<evidence type="ECO:0000256" key="1">
    <source>
        <dbReference type="ARBA" id="ARBA00001933"/>
    </source>
</evidence>
<keyword evidence="5" id="KW-0663">Pyridoxal phosphate</keyword>
<evidence type="ECO:0000313" key="8">
    <source>
        <dbReference type="EMBL" id="ELY91122.1"/>
    </source>
</evidence>
<keyword evidence="9" id="KW-1185">Reference proteome</keyword>
<evidence type="ECO:0000256" key="4">
    <source>
        <dbReference type="ARBA" id="ARBA00022679"/>
    </source>
</evidence>
<comment type="catalytic activity">
    <reaction evidence="6">
        <text>(sulfur carrier)-H + L-cysteine = (sulfur carrier)-SH + L-alanine</text>
        <dbReference type="Rhea" id="RHEA:43892"/>
        <dbReference type="Rhea" id="RHEA-COMP:14737"/>
        <dbReference type="Rhea" id="RHEA-COMP:14739"/>
        <dbReference type="ChEBI" id="CHEBI:29917"/>
        <dbReference type="ChEBI" id="CHEBI:35235"/>
        <dbReference type="ChEBI" id="CHEBI:57972"/>
        <dbReference type="ChEBI" id="CHEBI:64428"/>
        <dbReference type="EC" id="2.8.1.7"/>
    </reaction>
</comment>
<dbReference type="NCBIfam" id="TIGR01979">
    <property type="entry name" value="sufS"/>
    <property type="match status" value="1"/>
</dbReference>
<dbReference type="Proteomes" id="UP000011519">
    <property type="component" value="Unassembled WGS sequence"/>
</dbReference>
<dbReference type="InterPro" id="IPR015424">
    <property type="entry name" value="PyrdxlP-dep_Trfase"/>
</dbReference>
<dbReference type="AlphaFoldDB" id="L9ZZW0"/>
<dbReference type="PATRIC" id="fig|1227493.4.peg.2105"/>
<dbReference type="GO" id="GO:0031071">
    <property type="term" value="F:cysteine desulfurase activity"/>
    <property type="evidence" value="ECO:0007669"/>
    <property type="project" value="UniProtKB-EC"/>
</dbReference>
<dbReference type="PANTHER" id="PTHR43586">
    <property type="entry name" value="CYSTEINE DESULFURASE"/>
    <property type="match status" value="1"/>
</dbReference>
<evidence type="ECO:0000256" key="6">
    <source>
        <dbReference type="ARBA" id="ARBA00050776"/>
    </source>
</evidence>
<dbReference type="EC" id="2.8.1.7" evidence="3"/>
<dbReference type="InterPro" id="IPR000192">
    <property type="entry name" value="Aminotrans_V_dom"/>
</dbReference>
<dbReference type="SUPFAM" id="SSF53383">
    <property type="entry name" value="PLP-dependent transferases"/>
    <property type="match status" value="1"/>
</dbReference>
<evidence type="ECO:0000313" key="9">
    <source>
        <dbReference type="Proteomes" id="UP000011519"/>
    </source>
</evidence>
<dbReference type="GO" id="GO:0006534">
    <property type="term" value="P:cysteine metabolic process"/>
    <property type="evidence" value="ECO:0007669"/>
    <property type="project" value="InterPro"/>
</dbReference>
<dbReference type="Pfam" id="PF00266">
    <property type="entry name" value="Aminotran_5"/>
    <property type="match status" value="1"/>
</dbReference>
<dbReference type="RefSeq" id="WP_006653310.1">
    <property type="nucleotide sequence ID" value="NZ_AOIM01000033.1"/>
</dbReference>
<dbReference type="InterPro" id="IPR015421">
    <property type="entry name" value="PyrdxlP-dep_Trfase_major"/>
</dbReference>
<dbReference type="InterPro" id="IPR016454">
    <property type="entry name" value="Cysteine_dSase"/>
</dbReference>
<evidence type="ECO:0000259" key="7">
    <source>
        <dbReference type="Pfam" id="PF00266"/>
    </source>
</evidence>
<gene>
    <name evidence="8" type="ORF">C483_10571</name>
</gene>
<dbReference type="Gene3D" id="3.90.1150.10">
    <property type="entry name" value="Aspartate Aminotransferase, domain 1"/>
    <property type="match status" value="1"/>
</dbReference>
<dbReference type="Gene3D" id="3.40.640.10">
    <property type="entry name" value="Type I PLP-dependent aspartate aminotransferase-like (Major domain)"/>
    <property type="match status" value="1"/>
</dbReference>
<evidence type="ECO:0000256" key="3">
    <source>
        <dbReference type="ARBA" id="ARBA00012239"/>
    </source>
</evidence>
<reference evidence="8 9" key="1">
    <citation type="journal article" date="2014" name="PLoS Genet.">
        <title>Phylogenetically driven sequencing of extremely halophilic archaea reveals strategies for static and dynamic osmo-response.</title>
        <authorList>
            <person name="Becker E.A."/>
            <person name="Seitzer P.M."/>
            <person name="Tritt A."/>
            <person name="Larsen D."/>
            <person name="Krusor M."/>
            <person name="Yao A.I."/>
            <person name="Wu D."/>
            <person name="Madern D."/>
            <person name="Eisen J.A."/>
            <person name="Darling A.E."/>
            <person name="Facciotti M.T."/>
        </authorList>
    </citation>
    <scope>NUCLEOTIDE SEQUENCE [LARGE SCALE GENOMIC DNA]</scope>
    <source>
        <strain evidence="8 9">JCM 10989</strain>
    </source>
</reference>
<dbReference type="InterPro" id="IPR010970">
    <property type="entry name" value="Cys_dSase_SufS"/>
</dbReference>
<dbReference type="PANTHER" id="PTHR43586:SF8">
    <property type="entry name" value="CYSTEINE DESULFURASE 1, CHLOROPLASTIC"/>
    <property type="match status" value="1"/>
</dbReference>
<keyword evidence="4" id="KW-0808">Transferase</keyword>
<dbReference type="EMBL" id="AOIM01000033">
    <property type="protein sequence ID" value="ELY91122.1"/>
    <property type="molecule type" value="Genomic_DNA"/>
</dbReference>
<comment type="similarity">
    <text evidence="2">Belongs to the class-V pyridoxal-phosphate-dependent aminotransferase family. Csd subfamily.</text>
</comment>
<dbReference type="STRING" id="1227493.C483_10571"/>
<dbReference type="CDD" id="cd06453">
    <property type="entry name" value="SufS_like"/>
    <property type="match status" value="1"/>
</dbReference>
<evidence type="ECO:0000256" key="2">
    <source>
        <dbReference type="ARBA" id="ARBA00010447"/>
    </source>
</evidence>
<protein>
    <recommendedName>
        <fullName evidence="3">cysteine desulfurase</fullName>
        <ecNumber evidence="3">2.8.1.7</ecNumber>
    </recommendedName>
</protein>
<dbReference type="InterPro" id="IPR015422">
    <property type="entry name" value="PyrdxlP-dep_Trfase_small"/>
</dbReference>